<keyword evidence="2" id="KW-0732">Signal</keyword>
<feature type="non-terminal residue" evidence="3">
    <location>
        <position position="1"/>
    </location>
</feature>
<evidence type="ECO:0000256" key="1">
    <source>
        <dbReference type="SAM" id="MobiDB-lite"/>
    </source>
</evidence>
<organism evidence="3 4">
    <name type="scientific">Pristionchus fissidentatus</name>
    <dbReference type="NCBI Taxonomy" id="1538716"/>
    <lineage>
        <taxon>Eukaryota</taxon>
        <taxon>Metazoa</taxon>
        <taxon>Ecdysozoa</taxon>
        <taxon>Nematoda</taxon>
        <taxon>Chromadorea</taxon>
        <taxon>Rhabditida</taxon>
        <taxon>Rhabditina</taxon>
        <taxon>Diplogasteromorpha</taxon>
        <taxon>Diplogasteroidea</taxon>
        <taxon>Neodiplogasteridae</taxon>
        <taxon>Pristionchus</taxon>
    </lineage>
</organism>
<dbReference type="AlphaFoldDB" id="A0AAV5V9D5"/>
<evidence type="ECO:0000313" key="4">
    <source>
        <dbReference type="Proteomes" id="UP001432322"/>
    </source>
</evidence>
<feature type="signal peptide" evidence="2">
    <location>
        <begin position="1"/>
        <end position="24"/>
    </location>
</feature>
<evidence type="ECO:0000313" key="3">
    <source>
        <dbReference type="EMBL" id="GMT14818.1"/>
    </source>
</evidence>
<keyword evidence="4" id="KW-1185">Reference proteome</keyword>
<comment type="caution">
    <text evidence="3">The sequence shown here is derived from an EMBL/GenBank/DDBJ whole genome shotgun (WGS) entry which is preliminary data.</text>
</comment>
<sequence>SHSVSVMLYHVILAIAITLPNVQAQLNLGTFNLKQDPNGIWGVNFNQGGSILGFGGDRAFNAQLGNGVLGFGGTQGAVVGGERVGSDSQFGVSPGGVNLGSNVNFGQGAKAGDLNSFIKGIGDFFKNLTPQPVVGQKDMSGLTPIDGNSSPERGDSFSIRHSQSDSRPMDGDVKLHEEDNEELVLMHNNQHRSIMRSVSTSSSPLLLLDQAKESSISDDDSLLHKH</sequence>
<dbReference type="EMBL" id="BTSY01000002">
    <property type="protein sequence ID" value="GMT14818.1"/>
    <property type="molecule type" value="Genomic_DNA"/>
</dbReference>
<reference evidence="3" key="1">
    <citation type="submission" date="2023-10" db="EMBL/GenBank/DDBJ databases">
        <title>Genome assembly of Pristionchus species.</title>
        <authorList>
            <person name="Yoshida K."/>
            <person name="Sommer R.J."/>
        </authorList>
    </citation>
    <scope>NUCLEOTIDE SEQUENCE</scope>
    <source>
        <strain evidence="3">RS5133</strain>
    </source>
</reference>
<feature type="chain" id="PRO_5043540309" evidence="2">
    <location>
        <begin position="25"/>
        <end position="226"/>
    </location>
</feature>
<gene>
    <name evidence="3" type="ORF">PFISCL1PPCAC_6115</name>
</gene>
<evidence type="ECO:0000256" key="2">
    <source>
        <dbReference type="SAM" id="SignalP"/>
    </source>
</evidence>
<feature type="compositionally biased region" description="Basic and acidic residues" evidence="1">
    <location>
        <begin position="162"/>
        <end position="173"/>
    </location>
</feature>
<dbReference type="Proteomes" id="UP001432322">
    <property type="component" value="Unassembled WGS sequence"/>
</dbReference>
<feature type="region of interest" description="Disordered" evidence="1">
    <location>
        <begin position="135"/>
        <end position="173"/>
    </location>
</feature>
<name>A0AAV5V9D5_9BILA</name>
<protein>
    <submittedName>
        <fullName evidence="3">Uncharacterized protein</fullName>
    </submittedName>
</protein>
<accession>A0AAV5V9D5</accession>
<proteinExistence type="predicted"/>